<reference evidence="1" key="1">
    <citation type="submission" date="2023-07" db="EMBL/GenBank/DDBJ databases">
        <title>Sequencing the genomes of 1000 actinobacteria strains.</title>
        <authorList>
            <person name="Klenk H.-P."/>
        </authorList>
    </citation>
    <scope>NUCLEOTIDE SEQUENCE</scope>
    <source>
        <strain evidence="1">DSM 107476</strain>
    </source>
</reference>
<organism evidence="1 2">
    <name type="scientific">Corynebacterium guangdongense</name>
    <dbReference type="NCBI Taxonomy" id="1783348"/>
    <lineage>
        <taxon>Bacteria</taxon>
        <taxon>Bacillati</taxon>
        <taxon>Actinomycetota</taxon>
        <taxon>Actinomycetes</taxon>
        <taxon>Mycobacteriales</taxon>
        <taxon>Corynebacteriaceae</taxon>
        <taxon>Corynebacterium</taxon>
    </lineage>
</organism>
<gene>
    <name evidence="1" type="ORF">J2S39_002093</name>
</gene>
<evidence type="ECO:0000313" key="2">
    <source>
        <dbReference type="Proteomes" id="UP001180840"/>
    </source>
</evidence>
<protein>
    <submittedName>
        <fullName evidence="1">Uncharacterized protein</fullName>
    </submittedName>
</protein>
<dbReference type="RefSeq" id="WP_290196096.1">
    <property type="nucleotide sequence ID" value="NZ_CP047654.1"/>
</dbReference>
<proteinExistence type="predicted"/>
<comment type="caution">
    <text evidence="1">The sequence shown here is derived from an EMBL/GenBank/DDBJ whole genome shotgun (WGS) entry which is preliminary data.</text>
</comment>
<accession>A0ABU2A1R2</accession>
<name>A0ABU2A1R2_9CORY</name>
<keyword evidence="2" id="KW-1185">Reference proteome</keyword>
<dbReference type="EMBL" id="JAVDXZ010000001">
    <property type="protein sequence ID" value="MDR7330417.1"/>
    <property type="molecule type" value="Genomic_DNA"/>
</dbReference>
<sequence length="122" mass="13252">MSFVLTVFDPAEVPHGDIAEFLHWYDLTTEWVEDRDFDSTEGTGPALVEWLETMRSAYPPVVDGADGTTRYIIGSTCVYSRFADAVADSAEAQARSLARQLGLGVYVAGSGHFTLADGTIVE</sequence>
<evidence type="ECO:0000313" key="1">
    <source>
        <dbReference type="EMBL" id="MDR7330417.1"/>
    </source>
</evidence>
<dbReference type="Proteomes" id="UP001180840">
    <property type="component" value="Unassembled WGS sequence"/>
</dbReference>